<keyword evidence="1" id="KW-1133">Transmembrane helix</keyword>
<feature type="transmembrane region" description="Helical" evidence="1">
    <location>
        <begin position="5"/>
        <end position="24"/>
    </location>
</feature>
<organism evidence="2 3">
    <name type="scientific">Geomicrobium sediminis</name>
    <dbReference type="NCBI Taxonomy" id="1347788"/>
    <lineage>
        <taxon>Bacteria</taxon>
        <taxon>Bacillati</taxon>
        <taxon>Bacillota</taxon>
        <taxon>Bacilli</taxon>
        <taxon>Bacillales</taxon>
        <taxon>Geomicrobium</taxon>
    </lineage>
</organism>
<evidence type="ECO:0000313" key="2">
    <source>
        <dbReference type="EMBL" id="MBM7633497.1"/>
    </source>
</evidence>
<dbReference type="RefSeq" id="WP_204698180.1">
    <property type="nucleotide sequence ID" value="NZ_JAFBEC010000007.1"/>
</dbReference>
<dbReference type="Proteomes" id="UP000741863">
    <property type="component" value="Unassembled WGS sequence"/>
</dbReference>
<keyword evidence="1" id="KW-0472">Membrane</keyword>
<evidence type="ECO:0000256" key="1">
    <source>
        <dbReference type="SAM" id="Phobius"/>
    </source>
</evidence>
<keyword evidence="3" id="KW-1185">Reference proteome</keyword>
<keyword evidence="1" id="KW-0812">Transmembrane</keyword>
<name>A0ABS2PDX0_9BACL</name>
<proteinExistence type="predicted"/>
<evidence type="ECO:0000313" key="3">
    <source>
        <dbReference type="Proteomes" id="UP000741863"/>
    </source>
</evidence>
<accession>A0ABS2PDX0</accession>
<sequence length="158" mass="17857">MKKWIAIGIFFIGIVITSLLIWLYQSAYAEHSDVEERLGGQILREEGVTSVGNWYHYRGDDVITVATVMVDEQEEYWFFNDELARFDVIATDSVITEEEAINSAMAGADDASSLRRVALGLEAETPIFEVIYEDETGAHVYHVVDAYSGETSYVYRLP</sequence>
<comment type="caution">
    <text evidence="2">The sequence shown here is derived from an EMBL/GenBank/DDBJ whole genome shotgun (WGS) entry which is preliminary data.</text>
</comment>
<reference evidence="2 3" key="1">
    <citation type="submission" date="2021-01" db="EMBL/GenBank/DDBJ databases">
        <title>Genomic Encyclopedia of Type Strains, Phase IV (KMG-IV): sequencing the most valuable type-strain genomes for metagenomic binning, comparative biology and taxonomic classification.</title>
        <authorList>
            <person name="Goeker M."/>
        </authorList>
    </citation>
    <scope>NUCLEOTIDE SEQUENCE [LARGE SCALE GENOMIC DNA]</scope>
    <source>
        <strain evidence="2 3">DSM 25540</strain>
    </source>
</reference>
<protein>
    <submittedName>
        <fullName evidence="2">Uncharacterized protein YpmB</fullName>
    </submittedName>
</protein>
<dbReference type="InterPro" id="IPR046350">
    <property type="entry name" value="Cystatin_sf"/>
</dbReference>
<dbReference type="EMBL" id="JAFBEC010000007">
    <property type="protein sequence ID" value="MBM7633497.1"/>
    <property type="molecule type" value="Genomic_DNA"/>
</dbReference>
<gene>
    <name evidence="2" type="ORF">JOD17_002591</name>
</gene>
<dbReference type="SUPFAM" id="SSF54403">
    <property type="entry name" value="Cystatin/monellin"/>
    <property type="match status" value="1"/>
</dbReference>
<dbReference type="Gene3D" id="3.10.450.40">
    <property type="match status" value="1"/>
</dbReference>